<evidence type="ECO:0000256" key="1">
    <source>
        <dbReference type="SAM" id="MobiDB-lite"/>
    </source>
</evidence>
<accession>A0A017T7Q5</accession>
<evidence type="ECO:0000313" key="3">
    <source>
        <dbReference type="Proteomes" id="UP000019678"/>
    </source>
</evidence>
<evidence type="ECO:0000313" key="2">
    <source>
        <dbReference type="EMBL" id="EYF05303.1"/>
    </source>
</evidence>
<gene>
    <name evidence="2" type="ORF">CAP_3444</name>
</gene>
<dbReference type="STRING" id="1192034.CAP_3444"/>
<comment type="caution">
    <text evidence="2">The sequence shown here is derived from an EMBL/GenBank/DDBJ whole genome shotgun (WGS) entry which is preliminary data.</text>
</comment>
<organism evidence="2 3">
    <name type="scientific">Chondromyces apiculatus DSM 436</name>
    <dbReference type="NCBI Taxonomy" id="1192034"/>
    <lineage>
        <taxon>Bacteria</taxon>
        <taxon>Pseudomonadati</taxon>
        <taxon>Myxococcota</taxon>
        <taxon>Polyangia</taxon>
        <taxon>Polyangiales</taxon>
        <taxon>Polyangiaceae</taxon>
        <taxon>Chondromyces</taxon>
    </lineage>
</organism>
<sequence>MGGTLPAVHVTNPDEPPRSARLDRALRDRISTQPAALLDHEPATRV</sequence>
<dbReference type="Proteomes" id="UP000019678">
    <property type="component" value="Unassembled WGS sequence"/>
</dbReference>
<keyword evidence="3" id="KW-1185">Reference proteome</keyword>
<protein>
    <submittedName>
        <fullName evidence="2">Uncharacterized protein</fullName>
    </submittedName>
</protein>
<reference evidence="2 3" key="1">
    <citation type="submission" date="2013-05" db="EMBL/GenBank/DDBJ databases">
        <title>Genome assembly of Chondromyces apiculatus DSM 436.</title>
        <authorList>
            <person name="Sharma G."/>
            <person name="Khatri I."/>
            <person name="Kaur C."/>
            <person name="Mayilraj S."/>
            <person name="Subramanian S."/>
        </authorList>
    </citation>
    <scope>NUCLEOTIDE SEQUENCE [LARGE SCALE GENOMIC DNA]</scope>
    <source>
        <strain evidence="2 3">DSM 436</strain>
    </source>
</reference>
<feature type="region of interest" description="Disordered" evidence="1">
    <location>
        <begin position="1"/>
        <end position="20"/>
    </location>
</feature>
<dbReference type="AlphaFoldDB" id="A0A017T7Q5"/>
<proteinExistence type="predicted"/>
<dbReference type="EMBL" id="ASRX01000025">
    <property type="protein sequence ID" value="EYF05303.1"/>
    <property type="molecule type" value="Genomic_DNA"/>
</dbReference>
<name>A0A017T7Q5_9BACT</name>